<feature type="transmembrane region" description="Helical" evidence="1">
    <location>
        <begin position="29"/>
        <end position="49"/>
    </location>
</feature>
<keyword evidence="1" id="KW-0812">Transmembrane</keyword>
<dbReference type="RefSeq" id="WP_184543977.1">
    <property type="nucleotide sequence ID" value="NZ_JACHMP010000001.1"/>
</dbReference>
<reference evidence="2 3" key="1">
    <citation type="submission" date="2020-08" db="EMBL/GenBank/DDBJ databases">
        <title>Sequencing the genomes of 1000 actinobacteria strains.</title>
        <authorList>
            <person name="Klenk H.-P."/>
        </authorList>
    </citation>
    <scope>NUCLEOTIDE SEQUENCE [LARGE SCALE GENOMIC DNA]</scope>
    <source>
        <strain evidence="2 3">DSM 46887</strain>
    </source>
</reference>
<evidence type="ECO:0000256" key="1">
    <source>
        <dbReference type="SAM" id="Phobius"/>
    </source>
</evidence>
<gene>
    <name evidence="2" type="ORF">F4562_001235</name>
</gene>
<keyword evidence="2" id="KW-0808">Transferase</keyword>
<evidence type="ECO:0000313" key="2">
    <source>
        <dbReference type="EMBL" id="MBB5818173.1"/>
    </source>
</evidence>
<dbReference type="AlphaFoldDB" id="A0A7W9MFC2"/>
<dbReference type="GO" id="GO:0016740">
    <property type="term" value="F:transferase activity"/>
    <property type="evidence" value="ECO:0007669"/>
    <property type="project" value="UniProtKB-KW"/>
</dbReference>
<protein>
    <submittedName>
        <fullName evidence="2">Galactitol-specific phosphotransferase system IIC component</fullName>
    </submittedName>
</protein>
<sequence>MTAMLIGAVFGTVFVYVNSGAPLNPIAALAFRVAAAVALLAVVVVWFLAAGQGHRR</sequence>
<name>A0A7W9MFC2_9ACTN</name>
<evidence type="ECO:0000313" key="3">
    <source>
        <dbReference type="Proteomes" id="UP000540685"/>
    </source>
</evidence>
<keyword evidence="1" id="KW-1133">Transmembrane helix</keyword>
<accession>A0A7W9MFC2</accession>
<dbReference type="EMBL" id="JACHMP010000001">
    <property type="protein sequence ID" value="MBB5818173.1"/>
    <property type="molecule type" value="Genomic_DNA"/>
</dbReference>
<dbReference type="Proteomes" id="UP000540685">
    <property type="component" value="Unassembled WGS sequence"/>
</dbReference>
<organism evidence="2 3">
    <name type="scientific">Streptosporangium becharense</name>
    <dbReference type="NCBI Taxonomy" id="1816182"/>
    <lineage>
        <taxon>Bacteria</taxon>
        <taxon>Bacillati</taxon>
        <taxon>Actinomycetota</taxon>
        <taxon>Actinomycetes</taxon>
        <taxon>Streptosporangiales</taxon>
        <taxon>Streptosporangiaceae</taxon>
        <taxon>Streptosporangium</taxon>
    </lineage>
</organism>
<keyword evidence="3" id="KW-1185">Reference proteome</keyword>
<keyword evidence="1" id="KW-0472">Membrane</keyword>
<comment type="caution">
    <text evidence="2">The sequence shown here is derived from an EMBL/GenBank/DDBJ whole genome shotgun (WGS) entry which is preliminary data.</text>
</comment>
<proteinExistence type="predicted"/>